<dbReference type="RefSeq" id="WP_176266782.1">
    <property type="nucleotide sequence ID" value="NZ_JABWGV010000002.1"/>
</dbReference>
<organism evidence="2 3">
    <name type="scientific">Qipengyuania atrilutea</name>
    <dbReference type="NCBI Taxonomy" id="2744473"/>
    <lineage>
        <taxon>Bacteria</taxon>
        <taxon>Pseudomonadati</taxon>
        <taxon>Pseudomonadota</taxon>
        <taxon>Alphaproteobacteria</taxon>
        <taxon>Sphingomonadales</taxon>
        <taxon>Erythrobacteraceae</taxon>
        <taxon>Qipengyuania</taxon>
    </lineage>
</organism>
<name>A0A850H3I4_9SPHN</name>
<dbReference type="AlphaFoldDB" id="A0A850H3I4"/>
<keyword evidence="1" id="KW-1133">Transmembrane helix</keyword>
<gene>
    <name evidence="2" type="ORF">HUV48_05385</name>
</gene>
<dbReference type="Proteomes" id="UP000561438">
    <property type="component" value="Unassembled WGS sequence"/>
</dbReference>
<keyword evidence="1" id="KW-0472">Membrane</keyword>
<evidence type="ECO:0000256" key="1">
    <source>
        <dbReference type="SAM" id="Phobius"/>
    </source>
</evidence>
<accession>A0A850H3I4</accession>
<proteinExistence type="predicted"/>
<comment type="caution">
    <text evidence="2">The sequence shown here is derived from an EMBL/GenBank/DDBJ whole genome shotgun (WGS) entry which is preliminary data.</text>
</comment>
<feature type="transmembrane region" description="Helical" evidence="1">
    <location>
        <begin position="7"/>
        <end position="29"/>
    </location>
</feature>
<reference evidence="2 3" key="1">
    <citation type="submission" date="2020-06" db="EMBL/GenBank/DDBJ databases">
        <title>Altererythrobacter sp. HHU K3-1.</title>
        <authorList>
            <person name="Zhang D."/>
            <person name="Xue H."/>
        </authorList>
    </citation>
    <scope>NUCLEOTIDE SEQUENCE [LARGE SCALE GENOMIC DNA]</scope>
    <source>
        <strain evidence="2 3">HHU K3-1</strain>
    </source>
</reference>
<keyword evidence="3" id="KW-1185">Reference proteome</keyword>
<evidence type="ECO:0000313" key="2">
    <source>
        <dbReference type="EMBL" id="NVD44448.1"/>
    </source>
</evidence>
<protein>
    <submittedName>
        <fullName evidence="2">Uncharacterized protein</fullName>
    </submittedName>
</protein>
<evidence type="ECO:0000313" key="3">
    <source>
        <dbReference type="Proteomes" id="UP000561438"/>
    </source>
</evidence>
<dbReference type="EMBL" id="JABWGV010000002">
    <property type="protein sequence ID" value="NVD44448.1"/>
    <property type="molecule type" value="Genomic_DNA"/>
</dbReference>
<sequence>MTLSLSGLVRILVIGALLAVLAVAGWLYVPTLARLVSPEGRETSGQARIESRSLVYRLNPAAPVRFVFSQPVPSVRILSAPLIELSSWEREARWTYGYRVTLRDGSGSVLASHEVYSSGSHPQKLEQPLPWTRFFRGADGFVATQDQAIIDSGTEIASLEIAPLPSDQGVTAIDVRAYEQRPFLSRGDALAAFRRRSGDEQRDLARANAFPEEFIGDDERANIAINLWRPIGPVGIAGEDYEVGVMYQSALDEAP</sequence>
<keyword evidence="1" id="KW-0812">Transmembrane</keyword>